<reference evidence="1 2" key="1">
    <citation type="journal article" date="2014" name="Int. J. Syst. Evol. Microbiol.">
        <title>Complete genome sequence of Corynebacterium casei LMG S-19264T (=DSM 44701T), isolated from a smear-ripened cheese.</title>
        <authorList>
            <consortium name="US DOE Joint Genome Institute (JGI-PGF)"/>
            <person name="Walter F."/>
            <person name="Albersmeier A."/>
            <person name="Kalinowski J."/>
            <person name="Ruckert C."/>
        </authorList>
    </citation>
    <scope>NUCLEOTIDE SEQUENCE [LARGE SCALE GENOMIC DNA]</scope>
    <source>
        <strain evidence="1 2">CGMCC 1.15896</strain>
    </source>
</reference>
<keyword evidence="2" id="KW-1185">Reference proteome</keyword>
<accession>A0A916VV90</accession>
<organism evidence="1 2">
    <name type="scientific">Pelagibacterium lentulum</name>
    <dbReference type="NCBI Taxonomy" id="2029865"/>
    <lineage>
        <taxon>Bacteria</taxon>
        <taxon>Pseudomonadati</taxon>
        <taxon>Pseudomonadota</taxon>
        <taxon>Alphaproteobacteria</taxon>
        <taxon>Hyphomicrobiales</taxon>
        <taxon>Devosiaceae</taxon>
        <taxon>Pelagibacterium</taxon>
    </lineage>
</organism>
<dbReference type="EMBL" id="BMKB01000001">
    <property type="protein sequence ID" value="GGA39471.1"/>
    <property type="molecule type" value="Genomic_DNA"/>
</dbReference>
<evidence type="ECO:0000313" key="2">
    <source>
        <dbReference type="Proteomes" id="UP000596977"/>
    </source>
</evidence>
<dbReference type="OrthoDB" id="9806540at2"/>
<proteinExistence type="predicted"/>
<dbReference type="InterPro" id="IPR007497">
    <property type="entry name" value="SIMPL/DUF541"/>
</dbReference>
<evidence type="ECO:0008006" key="3">
    <source>
        <dbReference type="Google" id="ProtNLM"/>
    </source>
</evidence>
<dbReference type="Pfam" id="PF04402">
    <property type="entry name" value="SIMPL"/>
    <property type="match status" value="1"/>
</dbReference>
<dbReference type="AlphaFoldDB" id="A0A916VV90"/>
<evidence type="ECO:0000313" key="1">
    <source>
        <dbReference type="EMBL" id="GGA39471.1"/>
    </source>
</evidence>
<protein>
    <recommendedName>
        <fullName evidence="3">SIMPL domain-containing protein</fullName>
    </recommendedName>
</protein>
<dbReference type="InterPro" id="IPR052022">
    <property type="entry name" value="26kDa_periplasmic_antigen"/>
</dbReference>
<dbReference type="RefSeq" id="WP_127073357.1">
    <property type="nucleotide sequence ID" value="NZ_BMKB01000001.1"/>
</dbReference>
<dbReference type="PIRSF" id="PIRSF029033">
    <property type="entry name" value="UCP029033"/>
    <property type="match status" value="1"/>
</dbReference>
<comment type="caution">
    <text evidence="1">The sequence shown here is derived from an EMBL/GenBank/DDBJ whole genome shotgun (WGS) entry which is preliminary data.</text>
</comment>
<dbReference type="PANTHER" id="PTHR34387">
    <property type="entry name" value="SLR1258 PROTEIN"/>
    <property type="match status" value="1"/>
</dbReference>
<name>A0A916VV90_9HYPH</name>
<dbReference type="GO" id="GO:0006974">
    <property type="term" value="P:DNA damage response"/>
    <property type="evidence" value="ECO:0007669"/>
    <property type="project" value="TreeGrafter"/>
</dbReference>
<dbReference type="InterPro" id="IPR016907">
    <property type="entry name" value="UCP029033"/>
</dbReference>
<gene>
    <name evidence="1" type="ORF">GCM10011499_06170</name>
</gene>
<dbReference type="Proteomes" id="UP000596977">
    <property type="component" value="Unassembled WGS sequence"/>
</dbReference>
<dbReference type="PANTHER" id="PTHR34387:SF2">
    <property type="entry name" value="SLR1258 PROTEIN"/>
    <property type="match status" value="1"/>
</dbReference>
<sequence>MQFLSRILAALLIAVGLGAAGWLAGQALIESRQPLRTVTVKGLSERPVMADQGFWPIKFVATGPTLEDARAQLETADSAVRQFLLGQGFDDADMRVQNIFVEDRMAGYNAANTPDLARFVLTEEFLLTSSDVDAIAQAARNVGELLRLGVVFSSDSYNAGPSYTFAALNDLKAEMLAEATQRAREAADQFAQDAGADVGTIQTANQGVFEILAAVDIPDQRAEKQIEKKVRVVTTITYFLE</sequence>